<feature type="compositionally biased region" description="Polar residues" evidence="1">
    <location>
        <begin position="9"/>
        <end position="20"/>
    </location>
</feature>
<protein>
    <submittedName>
        <fullName evidence="2">Uncharacterized protein</fullName>
    </submittedName>
</protein>
<evidence type="ECO:0000256" key="1">
    <source>
        <dbReference type="SAM" id="MobiDB-lite"/>
    </source>
</evidence>
<dbReference type="AlphaFoldDB" id="A0A0A8ZMC9"/>
<proteinExistence type="predicted"/>
<name>A0A0A8ZMC9_ARUDO</name>
<evidence type="ECO:0000313" key="2">
    <source>
        <dbReference type="EMBL" id="JAD39956.1"/>
    </source>
</evidence>
<sequence length="51" mass="5865">MHHHLQQVYPKTSTNFSLNQHGRRSCKPDCCGSKPVHLFLECKIGTNQLED</sequence>
<reference evidence="2" key="2">
    <citation type="journal article" date="2015" name="Data Brief">
        <title>Shoot transcriptome of the giant reed, Arundo donax.</title>
        <authorList>
            <person name="Barrero R.A."/>
            <person name="Guerrero F.D."/>
            <person name="Moolhuijzen P."/>
            <person name="Goolsby J.A."/>
            <person name="Tidwell J."/>
            <person name="Bellgard S.E."/>
            <person name="Bellgard M.I."/>
        </authorList>
    </citation>
    <scope>NUCLEOTIDE SEQUENCE</scope>
    <source>
        <tissue evidence="2">Shoot tissue taken approximately 20 cm above the soil surface</tissue>
    </source>
</reference>
<feature type="region of interest" description="Disordered" evidence="1">
    <location>
        <begin position="1"/>
        <end position="24"/>
    </location>
</feature>
<dbReference type="EMBL" id="GBRH01257939">
    <property type="protein sequence ID" value="JAD39956.1"/>
    <property type="molecule type" value="Transcribed_RNA"/>
</dbReference>
<organism evidence="2">
    <name type="scientific">Arundo donax</name>
    <name type="common">Giant reed</name>
    <name type="synonym">Donax arundinaceus</name>
    <dbReference type="NCBI Taxonomy" id="35708"/>
    <lineage>
        <taxon>Eukaryota</taxon>
        <taxon>Viridiplantae</taxon>
        <taxon>Streptophyta</taxon>
        <taxon>Embryophyta</taxon>
        <taxon>Tracheophyta</taxon>
        <taxon>Spermatophyta</taxon>
        <taxon>Magnoliopsida</taxon>
        <taxon>Liliopsida</taxon>
        <taxon>Poales</taxon>
        <taxon>Poaceae</taxon>
        <taxon>PACMAD clade</taxon>
        <taxon>Arundinoideae</taxon>
        <taxon>Arundineae</taxon>
        <taxon>Arundo</taxon>
    </lineage>
</organism>
<accession>A0A0A8ZMC9</accession>
<reference evidence="2" key="1">
    <citation type="submission" date="2014-09" db="EMBL/GenBank/DDBJ databases">
        <authorList>
            <person name="Magalhaes I.L.F."/>
            <person name="Oliveira U."/>
            <person name="Santos F.R."/>
            <person name="Vidigal T.H.D.A."/>
            <person name="Brescovit A.D."/>
            <person name="Santos A.J."/>
        </authorList>
    </citation>
    <scope>NUCLEOTIDE SEQUENCE</scope>
    <source>
        <tissue evidence="2">Shoot tissue taken approximately 20 cm above the soil surface</tissue>
    </source>
</reference>